<evidence type="ECO:0000256" key="22">
    <source>
        <dbReference type="ARBA" id="ARBA00048548"/>
    </source>
</evidence>
<dbReference type="GO" id="GO:0004482">
    <property type="term" value="F:mRNA 5'-cap (guanine-N7-)-methyltransferase activity"/>
    <property type="evidence" value="ECO:0007669"/>
    <property type="project" value="InterPro"/>
</dbReference>
<dbReference type="GO" id="GO:0005524">
    <property type="term" value="F:ATP binding"/>
    <property type="evidence" value="ECO:0007669"/>
    <property type="project" value="UniProtKB-KW"/>
</dbReference>
<keyword evidence="10" id="KW-0067">ATP-binding</keyword>
<organism evidence="24">
    <name type="scientific">Aristolochia-associated cytorhabdovirus</name>
    <dbReference type="NCBI Taxonomy" id="3071548"/>
    <lineage>
        <taxon>Viruses</taxon>
        <taxon>Riboviria</taxon>
        <taxon>Orthornavirae</taxon>
        <taxon>Negarnaviricota</taxon>
        <taxon>Haploviricotina</taxon>
        <taxon>Monjiviricetes</taxon>
        <taxon>Mononegavirales</taxon>
        <taxon>Rhabdoviridae</taxon>
        <taxon>Betarhabdovirinae</taxon>
    </lineage>
</organism>
<evidence type="ECO:0000256" key="16">
    <source>
        <dbReference type="ARBA" id="ARBA00024494"/>
    </source>
</evidence>
<sequence length="2119" mass="246024">MEFDLSDLDFEELGQKPMTSIGDFHLRSALYLPNPHDLLGKMIGRRNEKKAAKRILKFAREFPTEIISEPPAKFLGKMFLNMRERKKRPIQNQEIKTFREKIMKEAIGRVRMEVNGLPKIYREGDKIFNLLHEVSEQGVRNKWMIDWQLLFMCAVQYSNSLDHDRDVSGIMGQLHSYNEVPAIFLNEEQIILLFGELIMLCSGDFSICLSGEISGQILLSSLQFIDCLRMFADKVTERTNVLIANELGYIYESTEYIPEEVLINILRNFDQGLISEGNDFYKVIKVYESIMVGITLNLKVSGFVPPGNNFLENTVSDVEDCYKPYITNLIEIVNANSLNFQQISQLHGLFRIWGHPVIDPIAGVEKMKRIGTKEKEIDNNLAKMLDRKFKEKFFNSYYKKNRKMYPPHKICNDIPDSYILDRLRADLKIDQNNPNYHVQDWDAVICEKTFNLPETFNLSLLVADTAISPTREELKKAEKDTRGALKPEWRRGVLKWMRDGVIDCILLLTLINVCPTGLPLIYLIVGLYPKEREVNPIARMFSLMTLLMRAYFVITEDMLSKHILPHLPNISMTYDLLKLTKKITNVSRRQQNQIQGGRTFCINMDFEKWNLNFRKETTFHLFKTLGRLFGKQNLYNRTYDIFRSSLFYLSDGSYMPKFSSDFKWIPDSTGKAFERHLGGNEGLRQKGWTIATSMLLELLCDRHQIDYQLMGQGDNQVLLVTIYSKMSVKYGIESLEAKLEIQDKLTKFLDDLFLDSKRIGLPIKPLETWISDQFFAYGKLPVYKGVAGSQSLKKIARCFPFSNDDIMTLDNMLGAISASYNSACSADFSVFPSFFISQLQSFLAINWVLTNHPLSSVSINYLNPPKFQKDNKSLFSHLRTGPVTRDNLVLMINLIPKILGGYNTHNTLMSHCRGNPGPVSHLLICLFDLHEEGFREERNISQFQRLIENWIAPLFNTVPRYSMLVSDPYSINIWTPPSSKTITQKMIRSQVKSIAGNSQFALWFKELMGITEDKKKQDLINILSDTEIIFPRLCYSLIKGSIFGYAESVTSKIDKTVTLSRMTSSQQNVVGTIWEGEERFLRYFYWRSSLFLRPPMQINCSLEYAIFVRNIGWKKEVIGVSSPCAYEVIKESEDLLGNGIIVRTEVQSLLNKSILLLINGSSIPYLGSKVKEDIGYSITEVMYGTDPLLSRPIHLFNQIGNMTKPGSNWSKLIINNLASITDFDFKSFISQDSLIRSNAEQKYNDGSLDRGAMWNFLFSIGTHISVNTLNWSDSGERGELVLQYQSLICFTQNCFLRKLRGNIPEFQEEYVTDCTRCLKKTVDRDLDLKENAVKFSFPSFPNNPYLFIRKDLVKLKMNDKLKYLLSFPRISPSEMIKLSSELKERTISYFLARDIYRQLGKSNASEIDLQFAALDAESKIVSKIRPVMVFQYLKVLFWAFLYKKGDSEGRAIQWEIDRQLIIKKILRFPNQSFKGMLSMFHSIEVVNWLRDQRWFCPPLSYPIDINHGLISMKTSLINFIRVCDDRLLEIPHLIHEGEGFPYNRIKANRFVSLIEDTNRCEGCLYEVASLDISDIGSPEEFLTIICKEDHKVFPEHLIHSYSVLDSTMKQLSDNTNNFIYNRKVAVEKANMRVKMMNVNQEFFQCLSDVLIEGGLVFSLDSITKTPYMLEEAGFIFEIEKEWDIVPWVVQPISIPTRGYPRTIEIISVVLSHLRTITSVVVLGDGFGGSSLAVKHMLRSCQVSCWTIFDDKGSIPNTEHIAIPPSQYLTDENILNLSNVIYGDIFDPGFFDLWRENKVLEACDMIFSEVELDHYPKEQNFKMIINMLEILLSLGKKILVIKMKIENYIYLENVCELCAKRGYRFEIYSTPLVNIKYGEFWLYLENTYSPLEMNKMKKGWRNCIHQCVGDKLVQIGKQVHIRMYRDWWYEFLNKYQNAIEPHPCFVTSFHECNGWFYESGITQWMDNSYTKLFNEVRQFKAPEYVRDYGERKFQYMFFENEEQLSLRLLAIALANLKEEEEIERILSRKRKYILRWVVKKGRVNHLASPYLDLIPTGYSDSEINVICKYLPIIRYIYVKNKSSVYETLADRIMFKYIPSHIDDRKKFNFRISKTMSSYIY</sequence>
<evidence type="ECO:0000256" key="1">
    <source>
        <dbReference type="ARBA" id="ARBA00004192"/>
    </source>
</evidence>
<dbReference type="GO" id="GO:0030430">
    <property type="term" value="C:host cell cytoplasm"/>
    <property type="evidence" value="ECO:0007669"/>
    <property type="project" value="UniProtKB-SubCell"/>
</dbReference>
<evidence type="ECO:0000256" key="20">
    <source>
        <dbReference type="ARBA" id="ARBA00047332"/>
    </source>
</evidence>
<feature type="domain" description="RdRp catalytic" evidence="23">
    <location>
        <begin position="598"/>
        <end position="785"/>
    </location>
</feature>
<evidence type="ECO:0000256" key="15">
    <source>
        <dbReference type="ARBA" id="ARBA00023268"/>
    </source>
</evidence>
<comment type="catalytic activity">
    <reaction evidence="22">
        <text>GTP + H2O = GDP + phosphate + H(+)</text>
        <dbReference type="Rhea" id="RHEA:19669"/>
        <dbReference type="ChEBI" id="CHEBI:15377"/>
        <dbReference type="ChEBI" id="CHEBI:15378"/>
        <dbReference type="ChEBI" id="CHEBI:37565"/>
        <dbReference type="ChEBI" id="CHEBI:43474"/>
        <dbReference type="ChEBI" id="CHEBI:58189"/>
    </reaction>
</comment>
<evidence type="ECO:0000256" key="14">
    <source>
        <dbReference type="ARBA" id="ARBA00023200"/>
    </source>
</evidence>
<evidence type="ECO:0000256" key="12">
    <source>
        <dbReference type="ARBA" id="ARBA00022953"/>
    </source>
</evidence>
<evidence type="ECO:0000256" key="10">
    <source>
        <dbReference type="ARBA" id="ARBA00022840"/>
    </source>
</evidence>
<reference evidence="24" key="1">
    <citation type="submission" date="2023-06" db="EMBL/GenBank/DDBJ databases">
        <title>Identification and characterization of a novel cytorhabdovirus infecting the liana Aristolochia giberti.</title>
        <authorList>
            <person name="Ramos-Gonzalez P.L."/>
            <person name="Potsclan-Barros M."/>
            <person name="Michea-Gonzalez G.L."/>
            <person name="Chabi-Jesus C."/>
            <person name="Harakava R."/>
            <person name="Lorenzo H."/>
            <person name="Freita-Astua J."/>
            <person name="Kitajima E.W."/>
        </authorList>
    </citation>
    <scope>NUCLEOTIDE SEQUENCE</scope>
    <source>
        <strain evidence="24">NOd1</strain>
    </source>
</reference>
<dbReference type="EMBL" id="OR090884">
    <property type="protein sequence ID" value="WMD26762.1"/>
    <property type="molecule type" value="Viral_cRNA"/>
</dbReference>
<keyword evidence="9" id="KW-0547">Nucleotide-binding</keyword>
<gene>
    <name evidence="24" type="primary">L</name>
</gene>
<keyword evidence="12" id="KW-0693">Viral RNA replication</keyword>
<keyword evidence="7" id="KW-0949">S-adenosyl-L-methionine</keyword>
<evidence type="ECO:0000256" key="5">
    <source>
        <dbReference type="ARBA" id="ARBA00022664"/>
    </source>
</evidence>
<evidence type="ECO:0000256" key="7">
    <source>
        <dbReference type="ARBA" id="ARBA00022691"/>
    </source>
</evidence>
<evidence type="ECO:0000256" key="9">
    <source>
        <dbReference type="ARBA" id="ARBA00022741"/>
    </source>
</evidence>
<accession>A0AA50QPI3</accession>
<evidence type="ECO:0000256" key="18">
    <source>
        <dbReference type="ARBA" id="ARBA00030436"/>
    </source>
</evidence>
<keyword evidence="11" id="KW-0946">Virion</keyword>
<comment type="subcellular location">
    <subcellularLocation>
        <location evidence="1">Host cytoplasm</location>
    </subcellularLocation>
    <subcellularLocation>
        <location evidence="2">Virion</location>
    </subcellularLocation>
</comment>
<proteinExistence type="predicted"/>
<keyword evidence="6" id="KW-0808">Transferase</keyword>
<comment type="catalytic activity">
    <reaction evidence="16">
        <text>a 5'-end triphospho-adenylyl-adenylyl-cytidylyl-adenosine in mRNA + GDP + H(+) = a 5'-end (5'-triphosphoguanosine)-adenylyl-adenylyl-cytidylyl-adenosine in mRNA + diphosphate</text>
        <dbReference type="Rhea" id="RHEA:65436"/>
        <dbReference type="Rhea" id="RHEA-COMP:16797"/>
        <dbReference type="Rhea" id="RHEA-COMP:16799"/>
        <dbReference type="ChEBI" id="CHEBI:15378"/>
        <dbReference type="ChEBI" id="CHEBI:33019"/>
        <dbReference type="ChEBI" id="CHEBI:58189"/>
        <dbReference type="ChEBI" id="CHEBI:156484"/>
        <dbReference type="ChEBI" id="CHEBI:156503"/>
        <dbReference type="EC" id="2.7.7.88"/>
    </reaction>
</comment>
<dbReference type="EC" id="2.7.7.48" evidence="3"/>
<name>A0AA50QPI3_9RHAB</name>
<evidence type="ECO:0000256" key="21">
    <source>
        <dbReference type="ARBA" id="ARBA00047370"/>
    </source>
</evidence>
<evidence type="ECO:0000256" key="13">
    <source>
        <dbReference type="ARBA" id="ARBA00023042"/>
    </source>
</evidence>
<comment type="catalytic activity">
    <reaction evidence="17">
        <text>a 5'-end (5'-triphosphoguanosine)-(2'-O-methyladenylyl)-adenylyl-cytidylyl-adenosine in mRNA + S-adenosyl-L-methionine = a 5'-end (N(7)-methyl 5'-triphosphoguanosine)-(2'-O-methyladenylyl)-adenylyl-cytidylyl-adenosine in mRNA + S-adenosyl-L-homocysteine</text>
        <dbReference type="Rhea" id="RHEA:65440"/>
        <dbReference type="Rhea" id="RHEA-COMP:16798"/>
        <dbReference type="Rhea" id="RHEA-COMP:16801"/>
        <dbReference type="ChEBI" id="CHEBI:57856"/>
        <dbReference type="ChEBI" id="CHEBI:59789"/>
        <dbReference type="ChEBI" id="CHEBI:156482"/>
        <dbReference type="ChEBI" id="CHEBI:156483"/>
    </reaction>
</comment>
<evidence type="ECO:0000256" key="17">
    <source>
        <dbReference type="ARBA" id="ARBA00024499"/>
    </source>
</evidence>
<evidence type="ECO:0000256" key="2">
    <source>
        <dbReference type="ARBA" id="ARBA00004328"/>
    </source>
</evidence>
<protein>
    <recommendedName>
        <fullName evidence="3">RNA-directed RNA polymerase</fullName>
        <ecNumber evidence="3">2.7.7.48</ecNumber>
    </recommendedName>
    <alternativeName>
        <fullName evidence="19">Replicase</fullName>
    </alternativeName>
    <alternativeName>
        <fullName evidence="18">Transcriptase</fullName>
    </alternativeName>
</protein>
<dbReference type="PROSITE" id="PS50526">
    <property type="entry name" value="RDRP_SSRNA_NEG_NONSEG"/>
    <property type="match status" value="1"/>
</dbReference>
<keyword evidence="15" id="KW-0511">Multifunctional enzyme</keyword>
<dbReference type="Pfam" id="PF00946">
    <property type="entry name" value="Mononeg_RNA_pol"/>
    <property type="match status" value="1"/>
</dbReference>
<evidence type="ECO:0000259" key="23">
    <source>
        <dbReference type="PROSITE" id="PS50526"/>
    </source>
</evidence>
<keyword evidence="5" id="KW-0507">mRNA processing</keyword>
<comment type="catalytic activity">
    <reaction evidence="20">
        <text>a 5'-end (5'-triphosphoguanosine)-adenylyl-adenylyl-cytidylyl-adenosine in mRNA + S-adenosyl-L-methionine = a 5'-end (5'-triphosphoguanosine)-(2'-O-methyladenylyl)-adenylyl-cytidylyl-adenosine in mRNA + S-adenosyl-L-homocysteine + H(+)</text>
        <dbReference type="Rhea" id="RHEA:65380"/>
        <dbReference type="Rhea" id="RHEA-COMP:16797"/>
        <dbReference type="Rhea" id="RHEA-COMP:16801"/>
        <dbReference type="ChEBI" id="CHEBI:15378"/>
        <dbReference type="ChEBI" id="CHEBI:57856"/>
        <dbReference type="ChEBI" id="CHEBI:59789"/>
        <dbReference type="ChEBI" id="CHEBI:156482"/>
        <dbReference type="ChEBI" id="CHEBI:156484"/>
    </reaction>
</comment>
<keyword evidence="4" id="KW-0696">RNA-directed RNA polymerase</keyword>
<dbReference type="GO" id="GO:0044423">
    <property type="term" value="C:virion component"/>
    <property type="evidence" value="ECO:0007669"/>
    <property type="project" value="UniProtKB-KW"/>
</dbReference>
<dbReference type="InterPro" id="IPR014023">
    <property type="entry name" value="Mononeg_RNA_pol_cat"/>
</dbReference>
<evidence type="ECO:0000256" key="8">
    <source>
        <dbReference type="ARBA" id="ARBA00022695"/>
    </source>
</evidence>
<evidence type="ECO:0000256" key="3">
    <source>
        <dbReference type="ARBA" id="ARBA00012494"/>
    </source>
</evidence>
<dbReference type="GO" id="GO:0003968">
    <property type="term" value="F:RNA-directed RNA polymerase activity"/>
    <property type="evidence" value="ECO:0007669"/>
    <property type="project" value="UniProtKB-KW"/>
</dbReference>
<keyword evidence="8" id="KW-0548">Nucleotidyltransferase</keyword>
<evidence type="ECO:0000256" key="6">
    <source>
        <dbReference type="ARBA" id="ARBA00022679"/>
    </source>
</evidence>
<comment type="catalytic activity">
    <reaction evidence="21">
        <text>a 5'-end (5'-triphosphoguanosine)-adenylyl-adenylyl-cytidylyl-adenosine in mRNA + 2 S-adenosyl-L-methionine = a 5'-end (N(7)-methyl 5'-triphosphoguanosine)-(2'-O-methyladenylyl)-adenylyl-cytidylyl-adenosine in mRNA + 2 S-adenosyl-L-homocysteine + H(+)</text>
        <dbReference type="Rhea" id="RHEA:65376"/>
        <dbReference type="Rhea" id="RHEA-COMP:16797"/>
        <dbReference type="Rhea" id="RHEA-COMP:16798"/>
        <dbReference type="ChEBI" id="CHEBI:15378"/>
        <dbReference type="ChEBI" id="CHEBI:57856"/>
        <dbReference type="ChEBI" id="CHEBI:59789"/>
        <dbReference type="ChEBI" id="CHEBI:156483"/>
        <dbReference type="ChEBI" id="CHEBI:156484"/>
        <dbReference type="EC" id="2.1.1.375"/>
    </reaction>
</comment>
<evidence type="ECO:0000256" key="11">
    <source>
        <dbReference type="ARBA" id="ARBA00022844"/>
    </source>
</evidence>
<evidence type="ECO:0000313" key="24">
    <source>
        <dbReference type="EMBL" id="WMD26762.1"/>
    </source>
</evidence>
<keyword evidence="14" id="KW-1035">Host cytoplasm</keyword>
<evidence type="ECO:0000256" key="4">
    <source>
        <dbReference type="ARBA" id="ARBA00022484"/>
    </source>
</evidence>
<evidence type="ECO:0000256" key="19">
    <source>
        <dbReference type="ARBA" id="ARBA00031012"/>
    </source>
</evidence>
<dbReference type="InterPro" id="IPR026890">
    <property type="entry name" value="Mononeg_mRNAcap"/>
</dbReference>
<keyword evidence="13" id="KW-0506">mRNA capping</keyword>
<dbReference type="Pfam" id="PF14318">
    <property type="entry name" value="Mononeg_mRNAcap"/>
    <property type="match status" value="1"/>
</dbReference>